<reference evidence="1 2" key="1">
    <citation type="submission" date="2024-11" db="EMBL/GenBank/DDBJ databases">
        <authorList>
            <person name="Heng Y.C."/>
            <person name="Lim A.C.H."/>
            <person name="Lee J.K.Y."/>
            <person name="Kittelmann S."/>
        </authorList>
    </citation>
    <scope>NUCLEOTIDE SEQUENCE [LARGE SCALE GENOMIC DNA]</scope>
    <source>
        <strain evidence="1 2">WILCCON 0185</strain>
    </source>
</reference>
<dbReference type="PANTHER" id="PTHR10443:SF12">
    <property type="entry name" value="DIPEPTIDASE"/>
    <property type="match status" value="1"/>
</dbReference>
<evidence type="ECO:0000313" key="1">
    <source>
        <dbReference type="EMBL" id="MFL0247009.1"/>
    </source>
</evidence>
<comment type="caution">
    <text evidence="1">The sequence shown here is derived from an EMBL/GenBank/DDBJ whole genome shotgun (WGS) entry which is preliminary data.</text>
</comment>
<dbReference type="InterPro" id="IPR008257">
    <property type="entry name" value="Pept_M19"/>
</dbReference>
<dbReference type="EMBL" id="JBJHZZ010000004">
    <property type="protein sequence ID" value="MFL0247009.1"/>
    <property type="molecule type" value="Genomic_DNA"/>
</dbReference>
<dbReference type="InterPro" id="IPR032466">
    <property type="entry name" value="Metal_Hydrolase"/>
</dbReference>
<dbReference type="Gene3D" id="3.20.20.140">
    <property type="entry name" value="Metal-dependent hydrolases"/>
    <property type="match status" value="1"/>
</dbReference>
<dbReference type="PANTHER" id="PTHR10443">
    <property type="entry name" value="MICROSOMAL DIPEPTIDASE"/>
    <property type="match status" value="1"/>
</dbReference>
<name>A0ABW8T386_9CLOT</name>
<dbReference type="SUPFAM" id="SSF51556">
    <property type="entry name" value="Metallo-dependent hydrolases"/>
    <property type="match status" value="1"/>
</dbReference>
<dbReference type="CDD" id="cd01301">
    <property type="entry name" value="rDP_like"/>
    <property type="match status" value="1"/>
</dbReference>
<dbReference type="Proteomes" id="UP001623591">
    <property type="component" value="Unassembled WGS sequence"/>
</dbReference>
<dbReference type="PROSITE" id="PS51365">
    <property type="entry name" value="RENAL_DIPEPTIDASE_2"/>
    <property type="match status" value="1"/>
</dbReference>
<keyword evidence="2" id="KW-1185">Reference proteome</keyword>
<evidence type="ECO:0000313" key="2">
    <source>
        <dbReference type="Proteomes" id="UP001623591"/>
    </source>
</evidence>
<protein>
    <submittedName>
        <fullName evidence="1">Dipeptidase</fullName>
    </submittedName>
</protein>
<dbReference type="Pfam" id="PF01244">
    <property type="entry name" value="Peptidase_M19"/>
    <property type="match status" value="1"/>
</dbReference>
<proteinExistence type="predicted"/>
<organism evidence="1 2">
    <name type="scientific">Candidatus Clostridium stratigraminis</name>
    <dbReference type="NCBI Taxonomy" id="3381661"/>
    <lineage>
        <taxon>Bacteria</taxon>
        <taxon>Bacillati</taxon>
        <taxon>Bacillota</taxon>
        <taxon>Clostridia</taxon>
        <taxon>Eubacteriales</taxon>
        <taxon>Clostridiaceae</taxon>
        <taxon>Clostridium</taxon>
    </lineage>
</organism>
<accession>A0ABW8T386</accession>
<dbReference type="RefSeq" id="WP_406769468.1">
    <property type="nucleotide sequence ID" value="NZ_JBJHZZ010000004.1"/>
</dbReference>
<gene>
    <name evidence="1" type="ORF">ACJDUG_08490</name>
</gene>
<sequence>MKVVDMHCDTISEILNEQRKGNNLELKSNNLNVDINKLKTGGYLLQNFAMFVNLKKTKEPLQEVLALIDCFYSELEKSKDELSLALNYKDIIKNENDGKISALLTIEEGGTACLSLENLRNFYHLGVRMVTLTWNYPNGISSPNINMTDGEMLDFHVPNTKDGLTPFGFEFVKEMEKLGMIIDVSHLSDAGFYDVLNCTTKPFVASHSNARSITNHVRNMTDDMILKLAKCGGVLGINFAGDFLEEPEPGKRMRSKISNMVKHISYIKNLAGIDCIALGSDFDGIYQDLELCDASKMPELERALKEAGFSNEDIEKIFFKNVLRVYKEVLK</sequence>